<feature type="signal peptide" evidence="4">
    <location>
        <begin position="1"/>
        <end position="20"/>
    </location>
</feature>
<dbReference type="Gene3D" id="3.40.50.1820">
    <property type="entry name" value="alpha/beta hydrolase"/>
    <property type="match status" value="1"/>
</dbReference>
<evidence type="ECO:0000313" key="5">
    <source>
        <dbReference type="EMBL" id="ODV67262.1"/>
    </source>
</evidence>
<dbReference type="InterPro" id="IPR005152">
    <property type="entry name" value="Lipase_secreted"/>
</dbReference>
<sequence length="469" mass="51570">MKIQLQSLFFLFALLQVTLSTPVGVKLPTEDDFYTYSGDLDKIKPGTILKTRNTPSRIRSIYFPVNVKNSWQLLVRSTDSHDNPNVFVTTVIEPYNGNSSKLLAYQTAEDSSSPDCAPSYAFLYGAKMSTVTTQAEMLLIQIALDRGWYVVSPDYEGSKATFTAGRQSGHATLDSIRAALKSGNLTNIDPDAQVGMFGYSGGSLASGQALELQPTYAKDLKKHLIGAALGGFVTNVTATAVGVEGTLFAGLTASALGGLASENDDLRDLIDEQIMPGKNETFSEVFKKCMLDSITSYAFQNFFTGPYRYFKDGWKVFEKKMVKEVVNNSTLALHSNSTLPEVPIMIFHGYNDTIVPYAENSPRVAKAWCDRGIKSLELNLDMGGHITEIFKGIPSGFAWLERVFSGEKPHDGCKFSSRESNLDYPGVNSTIHDLLISSAELIFGFEIGPDGEHIERKLLKKRQAFLDLD</sequence>
<dbReference type="SUPFAM" id="SSF53474">
    <property type="entry name" value="alpha/beta-Hydrolases"/>
    <property type="match status" value="1"/>
</dbReference>
<dbReference type="EMBL" id="KV454541">
    <property type="protein sequence ID" value="ODV67262.1"/>
    <property type="molecule type" value="Genomic_DNA"/>
</dbReference>
<dbReference type="PANTHER" id="PTHR34853:SF1">
    <property type="entry name" value="LIPASE 5"/>
    <property type="match status" value="1"/>
</dbReference>
<evidence type="ECO:0000256" key="1">
    <source>
        <dbReference type="ARBA" id="ARBA00022729"/>
    </source>
</evidence>
<dbReference type="PANTHER" id="PTHR34853">
    <property type="match status" value="1"/>
</dbReference>
<dbReference type="InterPro" id="IPR029058">
    <property type="entry name" value="AB_hydrolase_fold"/>
</dbReference>
<dbReference type="Proteomes" id="UP000095085">
    <property type="component" value="Unassembled WGS sequence"/>
</dbReference>
<comment type="catalytic activity">
    <reaction evidence="3">
        <text>a triacylglycerol + H2O = a diacylglycerol + a fatty acid + H(+)</text>
        <dbReference type="Rhea" id="RHEA:12044"/>
        <dbReference type="ChEBI" id="CHEBI:15377"/>
        <dbReference type="ChEBI" id="CHEBI:15378"/>
        <dbReference type="ChEBI" id="CHEBI:17855"/>
        <dbReference type="ChEBI" id="CHEBI:18035"/>
        <dbReference type="ChEBI" id="CHEBI:28868"/>
        <dbReference type="EC" id="3.1.1.3"/>
    </reaction>
    <physiologicalReaction direction="left-to-right" evidence="3">
        <dbReference type="Rhea" id="RHEA:12045"/>
    </physiologicalReaction>
</comment>
<evidence type="ECO:0000313" key="6">
    <source>
        <dbReference type="Proteomes" id="UP000095085"/>
    </source>
</evidence>
<name>A0A1E4RJ11_9ASCO</name>
<accession>A0A1E4RJ11</accession>
<dbReference type="GeneID" id="30995932"/>
<reference evidence="6" key="1">
    <citation type="submission" date="2016-05" db="EMBL/GenBank/DDBJ databases">
        <title>Comparative genomics of biotechnologically important yeasts.</title>
        <authorList>
            <consortium name="DOE Joint Genome Institute"/>
            <person name="Riley R."/>
            <person name="Haridas S."/>
            <person name="Wolfe K.H."/>
            <person name="Lopes M.R."/>
            <person name="Hittinger C.T."/>
            <person name="Goker M."/>
            <person name="Salamov A."/>
            <person name="Wisecaver J."/>
            <person name="Long T.M."/>
            <person name="Aerts A.L."/>
            <person name="Barry K."/>
            <person name="Choi C."/>
            <person name="Clum A."/>
            <person name="Coughlan A.Y."/>
            <person name="Deshpande S."/>
            <person name="Douglass A.P."/>
            <person name="Hanson S.J."/>
            <person name="Klenk H.-P."/>
            <person name="Labutti K."/>
            <person name="Lapidus A."/>
            <person name="Lindquist E."/>
            <person name="Lipzen A."/>
            <person name="Meier-Kolthoff J.P."/>
            <person name="Ohm R.A."/>
            <person name="Otillar R.P."/>
            <person name="Pangilinan J."/>
            <person name="Peng Y."/>
            <person name="Rokas A."/>
            <person name="Rosa C.A."/>
            <person name="Scheuner C."/>
            <person name="Sibirny A.A."/>
            <person name="Slot J.C."/>
            <person name="Stielow J.B."/>
            <person name="Sun H."/>
            <person name="Kurtzman C.P."/>
            <person name="Blackwell M."/>
            <person name="Grigoriev I.V."/>
            <person name="Jeffries T.W."/>
        </authorList>
    </citation>
    <scope>NUCLEOTIDE SEQUENCE [LARGE SCALE GENOMIC DNA]</scope>
    <source>
        <strain evidence="6">NRRL Y-1933</strain>
    </source>
</reference>
<evidence type="ECO:0000256" key="2">
    <source>
        <dbReference type="ARBA" id="ARBA00023180"/>
    </source>
</evidence>
<dbReference type="OrthoDB" id="2373480at2759"/>
<dbReference type="Gene3D" id="1.10.260.130">
    <property type="match status" value="1"/>
</dbReference>
<proteinExistence type="predicted"/>
<dbReference type="AlphaFoldDB" id="A0A1E4RJ11"/>
<keyword evidence="1 4" id="KW-0732">Signal</keyword>
<dbReference type="RefSeq" id="XP_020076329.1">
    <property type="nucleotide sequence ID" value="XM_020221383.1"/>
</dbReference>
<dbReference type="Pfam" id="PF03583">
    <property type="entry name" value="LIP"/>
    <property type="match status" value="1"/>
</dbReference>
<evidence type="ECO:0000256" key="3">
    <source>
        <dbReference type="ARBA" id="ARBA00023369"/>
    </source>
</evidence>
<organism evidence="5 6">
    <name type="scientific">Hyphopichia burtonii NRRL Y-1933</name>
    <dbReference type="NCBI Taxonomy" id="984485"/>
    <lineage>
        <taxon>Eukaryota</taxon>
        <taxon>Fungi</taxon>
        <taxon>Dikarya</taxon>
        <taxon>Ascomycota</taxon>
        <taxon>Saccharomycotina</taxon>
        <taxon>Pichiomycetes</taxon>
        <taxon>Debaryomycetaceae</taxon>
        <taxon>Hyphopichia</taxon>
    </lineage>
</organism>
<gene>
    <name evidence="5" type="ORF">HYPBUDRAFT_153123</name>
</gene>
<protein>
    <submittedName>
        <fullName evidence="5">Uncharacterized protein</fullName>
    </submittedName>
</protein>
<dbReference type="GO" id="GO:0016042">
    <property type="term" value="P:lipid catabolic process"/>
    <property type="evidence" value="ECO:0007669"/>
    <property type="project" value="InterPro"/>
</dbReference>
<dbReference type="GO" id="GO:0004806">
    <property type="term" value="F:triacylglycerol lipase activity"/>
    <property type="evidence" value="ECO:0007669"/>
    <property type="project" value="UniProtKB-EC"/>
</dbReference>
<keyword evidence="6" id="KW-1185">Reference proteome</keyword>
<evidence type="ECO:0000256" key="4">
    <source>
        <dbReference type="SAM" id="SignalP"/>
    </source>
</evidence>
<keyword evidence="2" id="KW-0325">Glycoprotein</keyword>
<feature type="chain" id="PRO_5009162316" evidence="4">
    <location>
        <begin position="21"/>
        <end position="469"/>
    </location>
</feature>